<comment type="catalytic activity">
    <reaction evidence="1">
        <text>S-ubiquitinyl-[E2 ubiquitin-conjugating enzyme]-L-cysteine + [acceptor protein]-L-lysine = [E2 ubiquitin-conjugating enzyme]-L-cysteine + N(6)-ubiquitinyl-[acceptor protein]-L-lysine.</text>
        <dbReference type="EC" id="2.3.2.27"/>
    </reaction>
</comment>
<keyword evidence="18" id="KW-1185">Reference proteome</keyword>
<reference evidence="17" key="1">
    <citation type="journal article" date="2021" name="Genome Biol. Evol.">
        <title>The assembled and annotated genome of the fairy-ring fungus Marasmius oreades.</title>
        <authorList>
            <person name="Hiltunen M."/>
            <person name="Ament-Velasquez S.L."/>
            <person name="Johannesson H."/>
        </authorList>
    </citation>
    <scope>NUCLEOTIDE SEQUENCE</scope>
    <source>
        <strain evidence="17">03SP1</strain>
    </source>
</reference>
<name>A0A9P7UUN0_9AGAR</name>
<evidence type="ECO:0000313" key="18">
    <source>
        <dbReference type="Proteomes" id="UP001049176"/>
    </source>
</evidence>
<evidence type="ECO:0000256" key="4">
    <source>
        <dbReference type="ARBA" id="ARBA00012483"/>
    </source>
</evidence>
<dbReference type="GeneID" id="66076247"/>
<keyword evidence="7" id="KW-0479">Metal-binding</keyword>
<feature type="transmembrane region" description="Helical" evidence="15">
    <location>
        <begin position="531"/>
        <end position="549"/>
    </location>
</feature>
<accession>A0A9P7UUN0</accession>
<dbReference type="InterPro" id="IPR050731">
    <property type="entry name" value="HRD1_E3_ubiq-ligases"/>
</dbReference>
<evidence type="ECO:0000256" key="9">
    <source>
        <dbReference type="ARBA" id="ARBA00022771"/>
    </source>
</evidence>
<dbReference type="EMBL" id="CM032184">
    <property type="protein sequence ID" value="KAG7093496.1"/>
    <property type="molecule type" value="Genomic_DNA"/>
</dbReference>
<evidence type="ECO:0000256" key="3">
    <source>
        <dbReference type="ARBA" id="ARBA00004906"/>
    </source>
</evidence>
<keyword evidence="12 15" id="KW-1133">Transmembrane helix</keyword>
<dbReference type="GO" id="GO:0044695">
    <property type="term" value="C:Dsc E3 ubiquitin ligase complex"/>
    <property type="evidence" value="ECO:0007669"/>
    <property type="project" value="TreeGrafter"/>
</dbReference>
<evidence type="ECO:0000256" key="6">
    <source>
        <dbReference type="ARBA" id="ARBA00022692"/>
    </source>
</evidence>
<evidence type="ECO:0000256" key="10">
    <source>
        <dbReference type="ARBA" id="ARBA00022786"/>
    </source>
</evidence>
<keyword evidence="8" id="KW-0732">Signal</keyword>
<evidence type="ECO:0000256" key="2">
    <source>
        <dbReference type="ARBA" id="ARBA00004127"/>
    </source>
</evidence>
<feature type="domain" description="SWEET-like" evidence="16">
    <location>
        <begin position="535"/>
        <end position="647"/>
    </location>
</feature>
<keyword evidence="10" id="KW-0833">Ubl conjugation pathway</keyword>
<evidence type="ECO:0000256" key="5">
    <source>
        <dbReference type="ARBA" id="ARBA00022679"/>
    </source>
</evidence>
<evidence type="ECO:0000259" key="16">
    <source>
        <dbReference type="Pfam" id="PF11145"/>
    </source>
</evidence>
<dbReference type="Pfam" id="PF11145">
    <property type="entry name" value="DUF2921"/>
    <property type="match status" value="1"/>
</dbReference>
<evidence type="ECO:0000256" key="13">
    <source>
        <dbReference type="ARBA" id="ARBA00023136"/>
    </source>
</evidence>
<dbReference type="PANTHER" id="PTHR22763:SF162">
    <property type="entry name" value="TRANSMEMBRANE E3 UBIQUITIN-PROTEIN LIGASE 1"/>
    <property type="match status" value="1"/>
</dbReference>
<feature type="transmembrane region" description="Helical" evidence="15">
    <location>
        <begin position="357"/>
        <end position="375"/>
    </location>
</feature>
<dbReference type="PANTHER" id="PTHR22763">
    <property type="entry name" value="RING ZINC FINGER PROTEIN"/>
    <property type="match status" value="1"/>
</dbReference>
<dbReference type="RefSeq" id="XP_043009966.1">
    <property type="nucleotide sequence ID" value="XM_043151885.1"/>
</dbReference>
<proteinExistence type="predicted"/>
<organism evidence="17 18">
    <name type="scientific">Marasmius oreades</name>
    <name type="common">fairy-ring Marasmius</name>
    <dbReference type="NCBI Taxonomy" id="181124"/>
    <lineage>
        <taxon>Eukaryota</taxon>
        <taxon>Fungi</taxon>
        <taxon>Dikarya</taxon>
        <taxon>Basidiomycota</taxon>
        <taxon>Agaricomycotina</taxon>
        <taxon>Agaricomycetes</taxon>
        <taxon>Agaricomycetidae</taxon>
        <taxon>Agaricales</taxon>
        <taxon>Marasmiineae</taxon>
        <taxon>Marasmiaceae</taxon>
        <taxon>Marasmius</taxon>
    </lineage>
</organism>
<evidence type="ECO:0000256" key="12">
    <source>
        <dbReference type="ARBA" id="ARBA00022989"/>
    </source>
</evidence>
<comment type="caution">
    <text evidence="17">The sequence shown here is derived from an EMBL/GenBank/DDBJ whole genome shotgun (WGS) entry which is preliminary data.</text>
</comment>
<dbReference type="EC" id="2.3.2.27" evidence="4"/>
<dbReference type="GO" id="GO:0061630">
    <property type="term" value="F:ubiquitin protein ligase activity"/>
    <property type="evidence" value="ECO:0007669"/>
    <property type="project" value="UniProtKB-EC"/>
</dbReference>
<dbReference type="GO" id="GO:0008270">
    <property type="term" value="F:zinc ion binding"/>
    <property type="evidence" value="ECO:0007669"/>
    <property type="project" value="UniProtKB-KW"/>
</dbReference>
<evidence type="ECO:0000256" key="11">
    <source>
        <dbReference type="ARBA" id="ARBA00022833"/>
    </source>
</evidence>
<protein>
    <recommendedName>
        <fullName evidence="4">RING-type E3 ubiquitin transferase</fullName>
        <ecNumber evidence="4">2.3.2.27</ecNumber>
    </recommendedName>
</protein>
<evidence type="ECO:0000313" key="17">
    <source>
        <dbReference type="EMBL" id="KAG7093496.1"/>
    </source>
</evidence>
<keyword evidence="9" id="KW-0863">Zinc-finger</keyword>
<evidence type="ECO:0000256" key="1">
    <source>
        <dbReference type="ARBA" id="ARBA00000900"/>
    </source>
</evidence>
<evidence type="ECO:0000256" key="7">
    <source>
        <dbReference type="ARBA" id="ARBA00022723"/>
    </source>
</evidence>
<keyword evidence="5" id="KW-0808">Transferase</keyword>
<evidence type="ECO:0000256" key="14">
    <source>
        <dbReference type="SAM" id="MobiDB-lite"/>
    </source>
</evidence>
<dbReference type="GO" id="GO:0012505">
    <property type="term" value="C:endomembrane system"/>
    <property type="evidence" value="ECO:0007669"/>
    <property type="project" value="UniProtKB-SubCell"/>
</dbReference>
<dbReference type="AlphaFoldDB" id="A0A9P7UUN0"/>
<feature type="region of interest" description="Disordered" evidence="14">
    <location>
        <begin position="1"/>
        <end position="20"/>
    </location>
</feature>
<feature type="region of interest" description="Disordered" evidence="14">
    <location>
        <begin position="457"/>
        <end position="493"/>
    </location>
</feature>
<keyword evidence="11" id="KW-0862">Zinc</keyword>
<evidence type="ECO:0000256" key="8">
    <source>
        <dbReference type="ARBA" id="ARBA00022729"/>
    </source>
</evidence>
<sequence length="833" mass="93339">MESPRDEEAGNGASPPQRPRSSLSSLIIAILLIMLLTSHNSEEFLARHQYQDALQKLAYQLGNYTAWMNGTAAEFNITRNTYLMPLLHYLLPHNGTIDPRVSSYYPNITGFLHGEVKYHNLSQESLERSSFPWVPSARLYVDNTSINQTRNGSEVALKLGSWNWTAPEEIAISVVEKEPLYTYANHPISLIHGRIEFADNNTSEELKFDLEGIHFIDNGTIYAFAEPQGRSLDIRYLPAIVPDYLQNDTAHLIEPELTTRMEKLKYLIDAGIIEQEVSPTTPRTSCSFQLFAQLDSVNIPAILMQEYESEMQNPTGIRPVIPSTLSMKAILVSKECEIMYKINNVTSTRLKAFFRKITTYSGTAAVAYLAILVFLTRQMTRSSTPTGLSRVSRWTFLTQTTIDALSFAGHITFAILTEGRPSISLIAPGFIACITFIYEAQFAMLIHQIQIPEDAVAVQPRPPPTMPTPTSSAQNATPTANTDPVSISPPASNRAEENIAPQTATQPTLPQTQSTSFWGFVWQQIRTDPQARLWVILFVFLTTFVRIFLSPTLTLLFVAITYSMIWVPQIIRSVRRGRNSGLSKEYIIGTSVARLFLLLYFLTCPKNVLEIKRRAWAYPLTGFVCLQASVLILQEIFGPSFFLPKKFATVKTYDYHPHMPLPDPEAPEQTLGDCAICMDAIHIDPSLRNRTQEKDADPGWDVKASGALTGSTKRKATRSTNVMGAGGLLDAVQKGVGSAVNRQYYSLAPCHHLFHTACLELACYQEYLSAMSATTTGSIIHVFERILYIYYIHPVSCIPISSSSNINLSSTTMSPDRKMARRCFIKEQRKIYM</sequence>
<dbReference type="InterPro" id="IPR021319">
    <property type="entry name" value="DUF2921"/>
</dbReference>
<dbReference type="OrthoDB" id="9984778at2759"/>
<feature type="transmembrane region" description="Helical" evidence="15">
    <location>
        <begin position="586"/>
        <end position="603"/>
    </location>
</feature>
<evidence type="ECO:0000256" key="15">
    <source>
        <dbReference type="SAM" id="Phobius"/>
    </source>
</evidence>
<dbReference type="GO" id="GO:0043161">
    <property type="term" value="P:proteasome-mediated ubiquitin-dependent protein catabolic process"/>
    <property type="evidence" value="ECO:0007669"/>
    <property type="project" value="TreeGrafter"/>
</dbReference>
<keyword evidence="6 15" id="KW-0812">Transmembrane</keyword>
<dbReference type="Proteomes" id="UP001049176">
    <property type="component" value="Chromosome 4"/>
</dbReference>
<feature type="transmembrane region" description="Helical" evidence="15">
    <location>
        <begin position="615"/>
        <end position="637"/>
    </location>
</feature>
<feature type="compositionally biased region" description="Polar residues" evidence="14">
    <location>
        <begin position="471"/>
        <end position="491"/>
    </location>
</feature>
<comment type="pathway">
    <text evidence="3">Protein modification; protein ubiquitination.</text>
</comment>
<gene>
    <name evidence="17" type="ORF">E1B28_007171</name>
</gene>
<keyword evidence="13 15" id="KW-0472">Membrane</keyword>
<comment type="subcellular location">
    <subcellularLocation>
        <location evidence="2">Endomembrane system</location>
        <topology evidence="2">Multi-pass membrane protein</topology>
    </subcellularLocation>
</comment>